<dbReference type="EMBL" id="JAKNSF020000039">
    <property type="protein sequence ID" value="KAK7727247.1"/>
    <property type="molecule type" value="Genomic_DNA"/>
</dbReference>
<dbReference type="Gene3D" id="1.20.1720.10">
    <property type="entry name" value="Multidrug resistance protein D"/>
    <property type="match status" value="1"/>
</dbReference>
<evidence type="ECO:0000256" key="6">
    <source>
        <dbReference type="SAM" id="MobiDB-lite"/>
    </source>
</evidence>
<protein>
    <recommendedName>
        <fullName evidence="8">Major facilitator superfamily (MFS) profile domain-containing protein</fullName>
    </recommendedName>
</protein>
<dbReference type="PANTHER" id="PTHR23502:SF68">
    <property type="entry name" value="MULTIDRUG TRANSPORTER, PUTATIVE (AFU_ORTHOLOGUE AFUA_3G01120)-RELATED"/>
    <property type="match status" value="1"/>
</dbReference>
<feature type="transmembrane region" description="Helical" evidence="7">
    <location>
        <begin position="112"/>
        <end position="132"/>
    </location>
</feature>
<evidence type="ECO:0000256" key="4">
    <source>
        <dbReference type="ARBA" id="ARBA00022989"/>
    </source>
</evidence>
<name>A0ABR1P621_DIAER</name>
<feature type="region of interest" description="Disordered" evidence="6">
    <location>
        <begin position="22"/>
        <end position="46"/>
    </location>
</feature>
<gene>
    <name evidence="9" type="ORF">SLS63_007298</name>
</gene>
<dbReference type="SUPFAM" id="SSF103473">
    <property type="entry name" value="MFS general substrate transporter"/>
    <property type="match status" value="1"/>
</dbReference>
<sequence length="241" mass="24943">MSLLTCNQSTSMEEGIELRQVEASGGSGPGSSIISATDDPEAAANTRKSAMGSECIDFDGPNDQDDPLNWPSRKKLSIVINVALLSALGQMASSMLAPAAQEVITEFHSTDLTIGVFVVSVFLVGMAAGLLLTSGVSEVYGRCYVIHATNALFVVFGVAAALSRSLGQLVGFRLLQGAAAAAPPAIGGGVIGDMFVPCERGRATAMYGFGLLLGPIAGPIAGGYITQNLGWRWVCWVISIT</sequence>
<dbReference type="PROSITE" id="PS50850">
    <property type="entry name" value="MFS"/>
    <property type="match status" value="1"/>
</dbReference>
<dbReference type="InterPro" id="IPR011701">
    <property type="entry name" value="MFS"/>
</dbReference>
<dbReference type="Proteomes" id="UP001430848">
    <property type="component" value="Unassembled WGS sequence"/>
</dbReference>
<keyword evidence="4 7" id="KW-1133">Transmembrane helix</keyword>
<evidence type="ECO:0000259" key="8">
    <source>
        <dbReference type="PROSITE" id="PS50850"/>
    </source>
</evidence>
<reference evidence="9 10" key="1">
    <citation type="submission" date="2024-02" db="EMBL/GenBank/DDBJ databases">
        <title>De novo assembly and annotation of 12 fungi associated with fruit tree decline syndrome in Ontario, Canada.</title>
        <authorList>
            <person name="Sulman M."/>
            <person name="Ellouze W."/>
            <person name="Ilyukhin E."/>
        </authorList>
    </citation>
    <scope>NUCLEOTIDE SEQUENCE [LARGE SCALE GENOMIC DNA]</scope>
    <source>
        <strain evidence="9 10">M169</strain>
    </source>
</reference>
<evidence type="ECO:0000256" key="1">
    <source>
        <dbReference type="ARBA" id="ARBA00004141"/>
    </source>
</evidence>
<evidence type="ECO:0000256" key="5">
    <source>
        <dbReference type="ARBA" id="ARBA00023136"/>
    </source>
</evidence>
<evidence type="ECO:0000256" key="7">
    <source>
        <dbReference type="SAM" id="Phobius"/>
    </source>
</evidence>
<dbReference type="PANTHER" id="PTHR23502">
    <property type="entry name" value="MAJOR FACILITATOR SUPERFAMILY"/>
    <property type="match status" value="1"/>
</dbReference>
<feature type="transmembrane region" description="Helical" evidence="7">
    <location>
        <begin position="144"/>
        <end position="162"/>
    </location>
</feature>
<feature type="transmembrane region" description="Helical" evidence="7">
    <location>
        <begin position="204"/>
        <end position="225"/>
    </location>
</feature>
<dbReference type="InterPro" id="IPR020846">
    <property type="entry name" value="MFS_dom"/>
</dbReference>
<feature type="domain" description="Major facilitator superfamily (MFS) profile" evidence="8">
    <location>
        <begin position="78"/>
        <end position="241"/>
    </location>
</feature>
<keyword evidence="10" id="KW-1185">Reference proteome</keyword>
<comment type="caution">
    <text evidence="9">The sequence shown here is derived from an EMBL/GenBank/DDBJ whole genome shotgun (WGS) entry which is preliminary data.</text>
</comment>
<comment type="subcellular location">
    <subcellularLocation>
        <location evidence="1">Membrane</location>
        <topology evidence="1">Multi-pass membrane protein</topology>
    </subcellularLocation>
</comment>
<keyword evidence="3 7" id="KW-0812">Transmembrane</keyword>
<proteinExistence type="inferred from homology"/>
<keyword evidence="5 7" id="KW-0472">Membrane</keyword>
<evidence type="ECO:0000256" key="3">
    <source>
        <dbReference type="ARBA" id="ARBA00022692"/>
    </source>
</evidence>
<accession>A0ABR1P621</accession>
<dbReference type="Pfam" id="PF07690">
    <property type="entry name" value="MFS_1"/>
    <property type="match status" value="1"/>
</dbReference>
<evidence type="ECO:0000313" key="10">
    <source>
        <dbReference type="Proteomes" id="UP001430848"/>
    </source>
</evidence>
<feature type="transmembrane region" description="Helical" evidence="7">
    <location>
        <begin position="78"/>
        <end position="100"/>
    </location>
</feature>
<evidence type="ECO:0000313" key="9">
    <source>
        <dbReference type="EMBL" id="KAK7727247.1"/>
    </source>
</evidence>
<organism evidence="9 10">
    <name type="scientific">Diaporthe eres</name>
    <name type="common">Phomopsis oblonga</name>
    <dbReference type="NCBI Taxonomy" id="83184"/>
    <lineage>
        <taxon>Eukaryota</taxon>
        <taxon>Fungi</taxon>
        <taxon>Dikarya</taxon>
        <taxon>Ascomycota</taxon>
        <taxon>Pezizomycotina</taxon>
        <taxon>Sordariomycetes</taxon>
        <taxon>Sordariomycetidae</taxon>
        <taxon>Diaporthales</taxon>
        <taxon>Diaporthaceae</taxon>
        <taxon>Diaporthe</taxon>
        <taxon>Diaporthe eres species complex</taxon>
    </lineage>
</organism>
<comment type="similarity">
    <text evidence="2">Belongs to the major facilitator superfamily.</text>
</comment>
<evidence type="ECO:0000256" key="2">
    <source>
        <dbReference type="ARBA" id="ARBA00008335"/>
    </source>
</evidence>
<dbReference type="InterPro" id="IPR036259">
    <property type="entry name" value="MFS_trans_sf"/>
</dbReference>